<sequence length="114" mass="13763">MSQKRMVLKEDPDEYYNRMINDPDRPEIYTPEYLEDERQHMRDIAEQYRHAGDYLEEFQEWVRIQLETKGRVLVDDTFLARRAMLRQDFTEFWAGLWRGEEDAKKQGGGAIESN</sequence>
<feature type="non-terminal residue" evidence="1">
    <location>
        <position position="1"/>
    </location>
</feature>
<evidence type="ECO:0000313" key="1">
    <source>
        <dbReference type="EMBL" id="TVT99418.1"/>
    </source>
</evidence>
<dbReference type="Gramene" id="TVT99418">
    <property type="protein sequence ID" value="TVT99418"/>
    <property type="gene ID" value="EJB05_55239"/>
</dbReference>
<dbReference type="AlphaFoldDB" id="A0A5J9SK92"/>
<accession>A0A5J9SK92</accession>
<organism evidence="1 2">
    <name type="scientific">Eragrostis curvula</name>
    <name type="common">weeping love grass</name>
    <dbReference type="NCBI Taxonomy" id="38414"/>
    <lineage>
        <taxon>Eukaryota</taxon>
        <taxon>Viridiplantae</taxon>
        <taxon>Streptophyta</taxon>
        <taxon>Embryophyta</taxon>
        <taxon>Tracheophyta</taxon>
        <taxon>Spermatophyta</taxon>
        <taxon>Magnoliopsida</taxon>
        <taxon>Liliopsida</taxon>
        <taxon>Poales</taxon>
        <taxon>Poaceae</taxon>
        <taxon>PACMAD clade</taxon>
        <taxon>Chloridoideae</taxon>
        <taxon>Eragrostideae</taxon>
        <taxon>Eragrostidinae</taxon>
        <taxon>Eragrostis</taxon>
    </lineage>
</organism>
<dbReference type="EMBL" id="RWGY01000722">
    <property type="protein sequence ID" value="TVT99418.1"/>
    <property type="molecule type" value="Genomic_DNA"/>
</dbReference>
<dbReference type="PANTHER" id="PTHR35166">
    <property type="entry name" value="OS05G0193700 PROTEIN-RELATED"/>
    <property type="match status" value="1"/>
</dbReference>
<evidence type="ECO:0000313" key="2">
    <source>
        <dbReference type="Proteomes" id="UP000324897"/>
    </source>
</evidence>
<dbReference type="OrthoDB" id="694410at2759"/>
<reference evidence="1 2" key="1">
    <citation type="journal article" date="2019" name="Sci. Rep.">
        <title>A high-quality genome of Eragrostis curvula grass provides insights into Poaceae evolution and supports new strategies to enhance forage quality.</title>
        <authorList>
            <person name="Carballo J."/>
            <person name="Santos B.A.C.M."/>
            <person name="Zappacosta D."/>
            <person name="Garbus I."/>
            <person name="Selva J.P."/>
            <person name="Gallo C.A."/>
            <person name="Diaz A."/>
            <person name="Albertini E."/>
            <person name="Caccamo M."/>
            <person name="Echenique V."/>
        </authorList>
    </citation>
    <scope>NUCLEOTIDE SEQUENCE [LARGE SCALE GENOMIC DNA]</scope>
    <source>
        <strain evidence="2">cv. Victoria</strain>
        <tissue evidence="1">Leaf</tissue>
    </source>
</reference>
<gene>
    <name evidence="1" type="ORF">EJB05_55239</name>
</gene>
<dbReference type="Proteomes" id="UP000324897">
    <property type="component" value="Unassembled WGS sequence"/>
</dbReference>
<comment type="caution">
    <text evidence="1">The sequence shown here is derived from an EMBL/GenBank/DDBJ whole genome shotgun (WGS) entry which is preliminary data.</text>
</comment>
<keyword evidence="2" id="KW-1185">Reference proteome</keyword>
<dbReference type="PANTHER" id="PTHR35166:SF20">
    <property type="entry name" value="EXPRESSED PROTEIN"/>
    <property type="match status" value="1"/>
</dbReference>
<name>A0A5J9SK92_9POAL</name>
<proteinExistence type="predicted"/>
<protein>
    <submittedName>
        <fullName evidence="1">Uncharacterized protein</fullName>
    </submittedName>
</protein>